<dbReference type="InterPro" id="IPR020479">
    <property type="entry name" value="HD_metazoa"/>
</dbReference>
<keyword evidence="2 5" id="KW-0238">DNA-binding</keyword>
<evidence type="ECO:0000313" key="8">
    <source>
        <dbReference type="EMBL" id="VDN57736.1"/>
    </source>
</evidence>
<dbReference type="Gene3D" id="1.10.10.60">
    <property type="entry name" value="Homeodomain-like"/>
    <property type="match status" value="1"/>
</dbReference>
<name>A0A0N4U9E7_DRAME</name>
<dbReference type="InterPro" id="IPR000047">
    <property type="entry name" value="HTH_motif"/>
</dbReference>
<evidence type="ECO:0000256" key="3">
    <source>
        <dbReference type="ARBA" id="ARBA00023155"/>
    </source>
</evidence>
<reference evidence="11" key="1">
    <citation type="submission" date="2017-02" db="UniProtKB">
        <authorList>
            <consortium name="WormBaseParasite"/>
        </authorList>
    </citation>
    <scope>IDENTIFICATION</scope>
</reference>
<reference evidence="8 10" key="2">
    <citation type="submission" date="2018-11" db="EMBL/GenBank/DDBJ databases">
        <authorList>
            <consortium name="Pathogen Informatics"/>
        </authorList>
    </citation>
    <scope>NUCLEOTIDE SEQUENCE [LARGE SCALE GENOMIC DNA]</scope>
</reference>
<dbReference type="STRING" id="318479.A0A0N4U9E7"/>
<sequence length="141" mass="16522">MYCPYKFVPVKNCAKEARRQVDPHGNARWPTYTISQLESEFFRQRYLTNEARANLAAVLGLTPQQVKIWFQNRRYKSKCKSDSNKFSKKKTEIEISDFLHKFKHLQRPVIILIKDGCLTQQYYQIITMLLNLFAAAAADIS</sequence>
<comment type="subcellular location">
    <subcellularLocation>
        <location evidence="1 5 6">Nucleus</location>
    </subcellularLocation>
</comment>
<dbReference type="CDD" id="cd00086">
    <property type="entry name" value="homeodomain"/>
    <property type="match status" value="1"/>
</dbReference>
<dbReference type="InterPro" id="IPR009057">
    <property type="entry name" value="Homeodomain-like_sf"/>
</dbReference>
<keyword evidence="4 5" id="KW-0539">Nucleus</keyword>
<dbReference type="Proteomes" id="UP000274756">
    <property type="component" value="Unassembled WGS sequence"/>
</dbReference>
<protein>
    <submittedName>
        <fullName evidence="11">Homeobox domain-containing protein</fullName>
    </submittedName>
</protein>
<gene>
    <name evidence="8" type="ORF">DME_LOCUS7709</name>
</gene>
<keyword evidence="3 5" id="KW-0371">Homeobox</keyword>
<evidence type="ECO:0000313" key="11">
    <source>
        <dbReference type="WBParaSite" id="DME_0000370401-mRNA-1"/>
    </source>
</evidence>
<dbReference type="InterPro" id="IPR050394">
    <property type="entry name" value="Homeobox_NK-like"/>
</dbReference>
<dbReference type="PROSITE" id="PS00027">
    <property type="entry name" value="HOMEOBOX_1"/>
    <property type="match status" value="1"/>
</dbReference>
<accession>A0A0N4U9E7</accession>
<dbReference type="GO" id="GO:0000981">
    <property type="term" value="F:DNA-binding transcription factor activity, RNA polymerase II-specific"/>
    <property type="evidence" value="ECO:0007669"/>
    <property type="project" value="InterPro"/>
</dbReference>
<dbReference type="WBParaSite" id="DME_0000370401-mRNA-1">
    <property type="protein sequence ID" value="DME_0000370401-mRNA-1"/>
    <property type="gene ID" value="DME_0000370401"/>
</dbReference>
<evidence type="ECO:0000256" key="5">
    <source>
        <dbReference type="PROSITE-ProRule" id="PRU00108"/>
    </source>
</evidence>
<evidence type="ECO:0000256" key="1">
    <source>
        <dbReference type="ARBA" id="ARBA00004123"/>
    </source>
</evidence>
<evidence type="ECO:0000313" key="9">
    <source>
        <dbReference type="Proteomes" id="UP000038040"/>
    </source>
</evidence>
<dbReference type="GO" id="GO:0000978">
    <property type="term" value="F:RNA polymerase II cis-regulatory region sequence-specific DNA binding"/>
    <property type="evidence" value="ECO:0007669"/>
    <property type="project" value="TreeGrafter"/>
</dbReference>
<dbReference type="SUPFAM" id="SSF46689">
    <property type="entry name" value="Homeodomain-like"/>
    <property type="match status" value="1"/>
</dbReference>
<dbReference type="PROSITE" id="PS50071">
    <property type="entry name" value="HOMEOBOX_2"/>
    <property type="match status" value="1"/>
</dbReference>
<dbReference type="Proteomes" id="UP000038040">
    <property type="component" value="Unplaced"/>
</dbReference>
<proteinExistence type="predicted"/>
<evidence type="ECO:0000256" key="4">
    <source>
        <dbReference type="ARBA" id="ARBA00023242"/>
    </source>
</evidence>
<evidence type="ECO:0000259" key="7">
    <source>
        <dbReference type="PROSITE" id="PS50071"/>
    </source>
</evidence>
<dbReference type="OrthoDB" id="6159439at2759"/>
<organism evidence="9 11">
    <name type="scientific">Dracunculus medinensis</name>
    <name type="common">Guinea worm</name>
    <dbReference type="NCBI Taxonomy" id="318479"/>
    <lineage>
        <taxon>Eukaryota</taxon>
        <taxon>Metazoa</taxon>
        <taxon>Ecdysozoa</taxon>
        <taxon>Nematoda</taxon>
        <taxon>Chromadorea</taxon>
        <taxon>Rhabditida</taxon>
        <taxon>Spirurina</taxon>
        <taxon>Dracunculoidea</taxon>
        <taxon>Dracunculidae</taxon>
        <taxon>Dracunculus</taxon>
    </lineage>
</organism>
<dbReference type="GO" id="GO:0030154">
    <property type="term" value="P:cell differentiation"/>
    <property type="evidence" value="ECO:0007669"/>
    <property type="project" value="TreeGrafter"/>
</dbReference>
<keyword evidence="10" id="KW-1185">Reference proteome</keyword>
<evidence type="ECO:0000256" key="2">
    <source>
        <dbReference type="ARBA" id="ARBA00023125"/>
    </source>
</evidence>
<dbReference type="InterPro" id="IPR017970">
    <property type="entry name" value="Homeobox_CS"/>
</dbReference>
<evidence type="ECO:0000256" key="6">
    <source>
        <dbReference type="RuleBase" id="RU000682"/>
    </source>
</evidence>
<dbReference type="EMBL" id="UYYG01001162">
    <property type="protein sequence ID" value="VDN57736.1"/>
    <property type="molecule type" value="Genomic_DNA"/>
</dbReference>
<dbReference type="PANTHER" id="PTHR24340">
    <property type="entry name" value="HOMEOBOX PROTEIN NKX"/>
    <property type="match status" value="1"/>
</dbReference>
<dbReference type="GO" id="GO:0005634">
    <property type="term" value="C:nucleus"/>
    <property type="evidence" value="ECO:0007669"/>
    <property type="project" value="UniProtKB-SubCell"/>
</dbReference>
<dbReference type="SMART" id="SM00389">
    <property type="entry name" value="HOX"/>
    <property type="match status" value="1"/>
</dbReference>
<feature type="domain" description="Homeobox" evidence="7">
    <location>
        <begin position="34"/>
        <end position="80"/>
    </location>
</feature>
<dbReference type="Pfam" id="PF00046">
    <property type="entry name" value="Homeodomain"/>
    <property type="match status" value="1"/>
</dbReference>
<feature type="DNA-binding region" description="Homeobox" evidence="5">
    <location>
        <begin position="36"/>
        <end position="81"/>
    </location>
</feature>
<dbReference type="AlphaFoldDB" id="A0A0N4U9E7"/>
<dbReference type="InterPro" id="IPR001356">
    <property type="entry name" value="HD"/>
</dbReference>
<dbReference type="PRINTS" id="PR00024">
    <property type="entry name" value="HOMEOBOX"/>
</dbReference>
<evidence type="ECO:0000313" key="10">
    <source>
        <dbReference type="Proteomes" id="UP000274756"/>
    </source>
</evidence>
<dbReference type="PRINTS" id="PR00031">
    <property type="entry name" value="HTHREPRESSR"/>
</dbReference>